<dbReference type="GeneID" id="55495093"/>
<name>A0A0P1F707_9RHOB</name>
<accession>A0A0P1F707</accession>
<sequence>MHEWELRKLGGSIYPPNQKDWPVYAQILECRSSVLSAENGIKSNALEWLITSALATAHER</sequence>
<dbReference type="Proteomes" id="UP000050783">
    <property type="component" value="Unassembled WGS sequence"/>
</dbReference>
<dbReference type="EMBL" id="CYPU01000071">
    <property type="protein sequence ID" value="CUH49759.1"/>
    <property type="molecule type" value="Genomic_DNA"/>
</dbReference>
<dbReference type="AlphaFoldDB" id="A0A0P1F707"/>
<evidence type="ECO:0000313" key="1">
    <source>
        <dbReference type="EMBL" id="CUH49759.1"/>
    </source>
</evidence>
<dbReference type="OrthoDB" id="9808897at2"/>
<protein>
    <submittedName>
        <fullName evidence="1">Uncharacterized protein</fullName>
    </submittedName>
</protein>
<dbReference type="RefSeq" id="WP_058279126.1">
    <property type="nucleotide sequence ID" value="NZ_CYPU01000071.1"/>
</dbReference>
<reference evidence="1 2" key="1">
    <citation type="submission" date="2015-09" db="EMBL/GenBank/DDBJ databases">
        <authorList>
            <consortium name="Swine Surveillance"/>
        </authorList>
    </citation>
    <scope>NUCLEOTIDE SEQUENCE [LARGE SCALE GENOMIC DNA]</scope>
    <source>
        <strain evidence="1 2">CECT 4292</strain>
    </source>
</reference>
<organism evidence="1 2">
    <name type="scientific">Ruegeria atlantica</name>
    <dbReference type="NCBI Taxonomy" id="81569"/>
    <lineage>
        <taxon>Bacteria</taxon>
        <taxon>Pseudomonadati</taxon>
        <taxon>Pseudomonadota</taxon>
        <taxon>Alphaproteobacteria</taxon>
        <taxon>Rhodobacterales</taxon>
        <taxon>Roseobacteraceae</taxon>
        <taxon>Ruegeria</taxon>
    </lineage>
</organism>
<evidence type="ECO:0000313" key="2">
    <source>
        <dbReference type="Proteomes" id="UP000050783"/>
    </source>
</evidence>
<proteinExistence type="predicted"/>
<gene>
    <name evidence="1" type="ORF">RUA4292_03956</name>
</gene>